<dbReference type="SUPFAM" id="SSF46689">
    <property type="entry name" value="Homeodomain-like"/>
    <property type="match status" value="1"/>
</dbReference>
<dbReference type="AlphaFoldDB" id="A0A1J4JSA9"/>
<accession>A0A1J4JSA9</accession>
<dbReference type="PROSITE" id="PS50090">
    <property type="entry name" value="MYB_LIKE"/>
    <property type="match status" value="2"/>
</dbReference>
<evidence type="ECO:0008006" key="11">
    <source>
        <dbReference type="Google" id="ProtNLM"/>
    </source>
</evidence>
<dbReference type="GO" id="GO:0042795">
    <property type="term" value="P:snRNA transcription by RNA polymerase II"/>
    <property type="evidence" value="ECO:0007669"/>
    <property type="project" value="TreeGrafter"/>
</dbReference>
<dbReference type="InterPro" id="IPR051575">
    <property type="entry name" value="Myb-like_DNA-bd"/>
</dbReference>
<keyword evidence="10" id="KW-1185">Reference proteome</keyword>
<comment type="caution">
    <text evidence="9">The sequence shown here is derived from an EMBL/GenBank/DDBJ whole genome shotgun (WGS) entry which is preliminary data.</text>
</comment>
<dbReference type="GO" id="GO:0000978">
    <property type="term" value="F:RNA polymerase II cis-regulatory region sequence-specific DNA binding"/>
    <property type="evidence" value="ECO:0007669"/>
    <property type="project" value="TreeGrafter"/>
</dbReference>
<keyword evidence="1" id="KW-0677">Repeat</keyword>
<feature type="domain" description="SANT" evidence="7">
    <location>
        <begin position="51"/>
        <end position="102"/>
    </location>
</feature>
<keyword evidence="5" id="KW-0539">Nucleus</keyword>
<sequence>MMIDGFPTQGASGSINASINASMGGVQPLRHTIPHPITSTGQPILMAKVSPIKVKFTEQEDQLLIDLVNQYGAKDWIKISKLIETRNPRQCRERWKNYLNPNLRKEAWSQEEDNLLTEKVSEFGGKWNKIGKFFQNRSDNSIRNRWMLIARRRSKNQPIDKNQVSNISSLQISEKYPHSQCSMQSTCSEHLSFQCSVQNSAQSSAKISAQCSGQIRAPLVAPALNQCCIKVMPQINKGVVFSAPLPTPKIKIPSPYSPPVAENNPIEFEKENESCQDMNDVVMSAMTRTIVSSFDYLDIPQNEFDLFECYDQGNLWGDFNF</sequence>
<keyword evidence="2" id="KW-0805">Transcription regulation</keyword>
<evidence type="ECO:0000259" key="6">
    <source>
        <dbReference type="PROSITE" id="PS50090"/>
    </source>
</evidence>
<dbReference type="InterPro" id="IPR017930">
    <property type="entry name" value="Myb_dom"/>
</dbReference>
<feature type="domain" description="HTH myb-type" evidence="8">
    <location>
        <begin position="104"/>
        <end position="154"/>
    </location>
</feature>
<evidence type="ECO:0000256" key="3">
    <source>
        <dbReference type="ARBA" id="ARBA00023125"/>
    </source>
</evidence>
<dbReference type="Pfam" id="PF13921">
    <property type="entry name" value="Myb_DNA-bind_6"/>
    <property type="match status" value="1"/>
</dbReference>
<evidence type="ECO:0000256" key="2">
    <source>
        <dbReference type="ARBA" id="ARBA00023015"/>
    </source>
</evidence>
<feature type="domain" description="HTH myb-type" evidence="8">
    <location>
        <begin position="53"/>
        <end position="103"/>
    </location>
</feature>
<evidence type="ECO:0000259" key="7">
    <source>
        <dbReference type="PROSITE" id="PS51293"/>
    </source>
</evidence>
<feature type="domain" description="Myb-like" evidence="6">
    <location>
        <begin position="53"/>
        <end position="99"/>
    </location>
</feature>
<keyword evidence="4" id="KW-0804">Transcription</keyword>
<dbReference type="EMBL" id="MLAK01000956">
    <property type="protein sequence ID" value="OHT00412.1"/>
    <property type="molecule type" value="Genomic_DNA"/>
</dbReference>
<reference evidence="9" key="1">
    <citation type="submission" date="2016-10" db="EMBL/GenBank/DDBJ databases">
        <authorList>
            <person name="Benchimol M."/>
            <person name="Almeida L.G."/>
            <person name="Vasconcelos A.T."/>
            <person name="Perreira-Neves A."/>
            <person name="Rosa I.A."/>
            <person name="Tasca T."/>
            <person name="Bogo M.R."/>
            <person name="de Souza W."/>
        </authorList>
    </citation>
    <scope>NUCLEOTIDE SEQUENCE [LARGE SCALE GENOMIC DNA]</scope>
    <source>
        <strain evidence="9">K</strain>
    </source>
</reference>
<dbReference type="SMART" id="SM00717">
    <property type="entry name" value="SANT"/>
    <property type="match status" value="2"/>
</dbReference>
<evidence type="ECO:0000256" key="5">
    <source>
        <dbReference type="ARBA" id="ARBA00023242"/>
    </source>
</evidence>
<evidence type="ECO:0000259" key="8">
    <source>
        <dbReference type="PROSITE" id="PS51294"/>
    </source>
</evidence>
<dbReference type="RefSeq" id="XP_068353548.1">
    <property type="nucleotide sequence ID" value="XM_068508762.1"/>
</dbReference>
<keyword evidence="3" id="KW-0238">DNA-binding</keyword>
<evidence type="ECO:0000313" key="10">
    <source>
        <dbReference type="Proteomes" id="UP000179807"/>
    </source>
</evidence>
<dbReference type="PROSITE" id="PS51293">
    <property type="entry name" value="SANT"/>
    <property type="match status" value="1"/>
</dbReference>
<evidence type="ECO:0000313" key="9">
    <source>
        <dbReference type="EMBL" id="OHT00412.1"/>
    </source>
</evidence>
<dbReference type="FunFam" id="1.10.10.60:FF:000010">
    <property type="entry name" value="Transcriptional activator Myb isoform A"/>
    <property type="match status" value="1"/>
</dbReference>
<gene>
    <name evidence="9" type="ORF">TRFO_32910</name>
</gene>
<dbReference type="GO" id="GO:0042796">
    <property type="term" value="P:snRNA transcription by RNA polymerase III"/>
    <property type="evidence" value="ECO:0007669"/>
    <property type="project" value="TreeGrafter"/>
</dbReference>
<name>A0A1J4JSA9_9EUKA</name>
<dbReference type="CDD" id="cd00167">
    <property type="entry name" value="SANT"/>
    <property type="match status" value="2"/>
</dbReference>
<dbReference type="VEuPathDB" id="TrichDB:TRFO_32910"/>
<feature type="domain" description="Myb-like" evidence="6">
    <location>
        <begin position="100"/>
        <end position="150"/>
    </location>
</feature>
<dbReference type="GO" id="GO:0001006">
    <property type="term" value="F:RNA polymerase III type 3 promoter sequence-specific DNA binding"/>
    <property type="evidence" value="ECO:0007669"/>
    <property type="project" value="TreeGrafter"/>
</dbReference>
<proteinExistence type="predicted"/>
<evidence type="ECO:0000256" key="4">
    <source>
        <dbReference type="ARBA" id="ARBA00023163"/>
    </source>
</evidence>
<dbReference type="Gene3D" id="1.10.10.60">
    <property type="entry name" value="Homeodomain-like"/>
    <property type="match status" value="2"/>
</dbReference>
<dbReference type="InterPro" id="IPR001005">
    <property type="entry name" value="SANT/Myb"/>
</dbReference>
<dbReference type="PANTHER" id="PTHR46621:SF1">
    <property type="entry name" value="SNRNA-ACTIVATING PROTEIN COMPLEX SUBUNIT 4"/>
    <property type="match status" value="1"/>
</dbReference>
<dbReference type="InterPro" id="IPR017884">
    <property type="entry name" value="SANT_dom"/>
</dbReference>
<dbReference type="PANTHER" id="PTHR46621">
    <property type="entry name" value="SNRNA-ACTIVATING PROTEIN COMPLEX SUBUNIT 4"/>
    <property type="match status" value="1"/>
</dbReference>
<dbReference type="InterPro" id="IPR009057">
    <property type="entry name" value="Homeodomain-like_sf"/>
</dbReference>
<dbReference type="PROSITE" id="PS51294">
    <property type="entry name" value="HTH_MYB"/>
    <property type="match status" value="2"/>
</dbReference>
<dbReference type="GeneID" id="94843466"/>
<protein>
    <recommendedName>
        <fullName evidence="11">Myb-like DNA-binding domain containing protein</fullName>
    </recommendedName>
</protein>
<organism evidence="9 10">
    <name type="scientific">Tritrichomonas foetus</name>
    <dbReference type="NCBI Taxonomy" id="1144522"/>
    <lineage>
        <taxon>Eukaryota</taxon>
        <taxon>Metamonada</taxon>
        <taxon>Parabasalia</taxon>
        <taxon>Tritrichomonadida</taxon>
        <taxon>Tritrichomonadidae</taxon>
        <taxon>Tritrichomonas</taxon>
    </lineage>
</organism>
<dbReference type="GO" id="GO:0019185">
    <property type="term" value="C:snRNA-activating protein complex"/>
    <property type="evidence" value="ECO:0007669"/>
    <property type="project" value="TreeGrafter"/>
</dbReference>
<dbReference type="Proteomes" id="UP000179807">
    <property type="component" value="Unassembled WGS sequence"/>
</dbReference>
<evidence type="ECO:0000256" key="1">
    <source>
        <dbReference type="ARBA" id="ARBA00022737"/>
    </source>
</evidence>